<keyword evidence="8" id="KW-0028">Amino-acid biosynthesis</keyword>
<dbReference type="InterPro" id="IPR033738">
    <property type="entry name" value="AsnB_N"/>
</dbReference>
<dbReference type="GO" id="GO:0004066">
    <property type="term" value="F:asparagine synthase (glutamine-hydrolyzing) activity"/>
    <property type="evidence" value="ECO:0007669"/>
    <property type="project" value="UniProtKB-EC"/>
</dbReference>
<evidence type="ECO:0000256" key="8">
    <source>
        <dbReference type="PIRSR" id="PIRSR001589-1"/>
    </source>
</evidence>
<comment type="pathway">
    <text evidence="1">Amino-acid biosynthesis; L-asparagine biosynthesis; L-asparagine from L-aspartate (L-Gln route): step 1/1.</text>
</comment>
<keyword evidence="4 9" id="KW-0547">Nucleotide-binding</keyword>
<dbReference type="InterPro" id="IPR001962">
    <property type="entry name" value="Asn_synthase"/>
</dbReference>
<reference evidence="12 13" key="1">
    <citation type="submission" date="2018-11" db="EMBL/GenBank/DDBJ databases">
        <title>Chryseotalea sanarue gen. nov., sp., nov., a member of the family Cytophagaceae, isolated from a brackish lake in Hamamatsu Japan.</title>
        <authorList>
            <person name="Maejima Y."/>
            <person name="Iino T."/>
            <person name="Muraguchi Y."/>
            <person name="Fukuda K."/>
            <person name="Ohkuma M."/>
            <person name="Moriuchi R."/>
            <person name="Dohra H."/>
            <person name="Kimbara K."/>
            <person name="Shintani M."/>
        </authorList>
    </citation>
    <scope>NUCLEOTIDE SEQUENCE [LARGE SCALE GENOMIC DNA]</scope>
    <source>
        <strain evidence="12 13">Ys</strain>
    </source>
</reference>
<dbReference type="PANTHER" id="PTHR43284:SF1">
    <property type="entry name" value="ASPARAGINE SYNTHETASE"/>
    <property type="match status" value="1"/>
</dbReference>
<evidence type="ECO:0000256" key="3">
    <source>
        <dbReference type="ARBA" id="ARBA00012737"/>
    </source>
</evidence>
<dbReference type="InterPro" id="IPR051786">
    <property type="entry name" value="ASN_synthetase/amidase"/>
</dbReference>
<dbReference type="SUPFAM" id="SSF52402">
    <property type="entry name" value="Adenine nucleotide alpha hydrolases-like"/>
    <property type="match status" value="1"/>
</dbReference>
<name>A0A401U6X5_9BACT</name>
<dbReference type="CDD" id="cd00712">
    <property type="entry name" value="AsnB"/>
    <property type="match status" value="1"/>
</dbReference>
<comment type="caution">
    <text evidence="12">The sequence shown here is derived from an EMBL/GenBank/DDBJ whole genome shotgun (WGS) entry which is preliminary data.</text>
</comment>
<dbReference type="OrthoDB" id="9763290at2"/>
<evidence type="ECO:0000313" key="13">
    <source>
        <dbReference type="Proteomes" id="UP000288227"/>
    </source>
</evidence>
<dbReference type="Gene3D" id="3.60.20.10">
    <property type="entry name" value="Glutamine Phosphoribosylpyrophosphate, subunit 1, domain 1"/>
    <property type="match status" value="1"/>
</dbReference>
<dbReference type="Gene3D" id="3.40.50.620">
    <property type="entry name" value="HUPs"/>
    <property type="match status" value="1"/>
</dbReference>
<evidence type="ECO:0000256" key="7">
    <source>
        <dbReference type="ARBA" id="ARBA00048741"/>
    </source>
</evidence>
<feature type="binding site" evidence="9">
    <location>
        <position position="309"/>
    </location>
    <ligand>
        <name>ATP</name>
        <dbReference type="ChEBI" id="CHEBI:30616"/>
    </ligand>
</feature>
<feature type="binding site" evidence="9">
    <location>
        <position position="121"/>
    </location>
    <ligand>
        <name>L-glutamine</name>
        <dbReference type="ChEBI" id="CHEBI:58359"/>
    </ligand>
</feature>
<gene>
    <name evidence="12" type="ORF">SanaruYs_08170</name>
</gene>
<dbReference type="InterPro" id="IPR006426">
    <property type="entry name" value="Asn_synth_AEB"/>
</dbReference>
<dbReference type="PIRSF" id="PIRSF001589">
    <property type="entry name" value="Asn_synthetase_glu-h"/>
    <property type="match status" value="1"/>
</dbReference>
<dbReference type="SUPFAM" id="SSF56235">
    <property type="entry name" value="N-terminal nucleophile aminohydrolases (Ntn hydrolases)"/>
    <property type="match status" value="1"/>
</dbReference>
<dbReference type="EC" id="6.3.5.4" evidence="3"/>
<dbReference type="CDD" id="cd01991">
    <property type="entry name" value="Asn_synthase_B_C"/>
    <property type="match status" value="1"/>
</dbReference>
<dbReference type="GO" id="GO:0005829">
    <property type="term" value="C:cytosol"/>
    <property type="evidence" value="ECO:0007669"/>
    <property type="project" value="TreeGrafter"/>
</dbReference>
<comment type="similarity">
    <text evidence="2">Belongs to the asparagine synthetase family.</text>
</comment>
<evidence type="ECO:0000313" key="12">
    <source>
        <dbReference type="EMBL" id="GCC50602.1"/>
    </source>
</evidence>
<feature type="domain" description="Glutamine amidotransferase type-2" evidence="11">
    <location>
        <begin position="2"/>
        <end position="234"/>
    </location>
</feature>
<evidence type="ECO:0000256" key="5">
    <source>
        <dbReference type="ARBA" id="ARBA00022840"/>
    </source>
</evidence>
<dbReference type="NCBIfam" id="TIGR01536">
    <property type="entry name" value="asn_synth_AEB"/>
    <property type="match status" value="1"/>
</dbReference>
<dbReference type="EMBL" id="BHXQ01000001">
    <property type="protein sequence ID" value="GCC50602.1"/>
    <property type="molecule type" value="Genomic_DNA"/>
</dbReference>
<evidence type="ECO:0000259" key="11">
    <source>
        <dbReference type="PROSITE" id="PS51278"/>
    </source>
</evidence>
<dbReference type="AlphaFoldDB" id="A0A401U6X5"/>
<dbReference type="GO" id="GO:0006529">
    <property type="term" value="P:asparagine biosynthetic process"/>
    <property type="evidence" value="ECO:0007669"/>
    <property type="project" value="UniProtKB-KW"/>
</dbReference>
<protein>
    <recommendedName>
        <fullName evidence="3">asparagine synthase (glutamine-hydrolyzing)</fullName>
        <ecNumber evidence="3">6.3.5.4</ecNumber>
    </recommendedName>
</protein>
<proteinExistence type="inferred from homology"/>
<sequence length="629" mass="72608">MCGLTGYYLSTGKNEQSLSTIKSMLSLQRHRGPDDVGMVGISSNDHSIQEYSLQDEITKSDANVMFGFNRLSILDLSVNGHQPMIDLERKIVLMLNGEIYNAFDFKNELIQKGHRFKSTSDTEIVLKLYIEYGLEGMLTRLNGMFAIVLYDGLENTVTLIRDRFGIKPLYVLREPERIAFSSEMKSFKALTEFDFQLNETDIDEFLLFRNLVNKTLFKNIVNMEPGEYWVIKPSLEVVKNKYFDINKSTYKSDELTQDRLEEILQKSVKRQLISDVKLGSQLSGGVDSSLISFFAAQLIGHNQLETISIIPDQEKYSEEIYIDQVIHKLGLRGHKYELNSKYYLNELDKVVWHFEQPLNHPNTIGIYLLSQMAKQHVTVLLSGEGADEVLAGYKRFVTFSGGAFPSHELLGLLKRNKRSIHRYGLSFLNKDIRLILANSFSSIDSLCDIKANFSFQNSISQRLAIYHELTGDPLLKQRKYEIKTYLPDLLMRQDKMSMAHSIENRVPFLDNELVDFSLQLGAKALLGEQRVKEPKLILKKIAENKFGHEFAFRTKKGFPIPLREFFNSDEFYTRWNDEWFSALKDRGIFNYKLVDSWVKNLDTISSDKLNMIWLAIGFESWAKQYLNGK</sequence>
<feature type="site" description="Important for beta-aspartyl-AMP intermediate formation" evidence="10">
    <location>
        <position position="384"/>
    </location>
</feature>
<dbReference type="InterPro" id="IPR029055">
    <property type="entry name" value="Ntn_hydrolases_N"/>
</dbReference>
<dbReference type="PANTHER" id="PTHR43284">
    <property type="entry name" value="ASPARAGINE SYNTHETASE (GLUTAMINE-HYDROLYZING)"/>
    <property type="match status" value="1"/>
</dbReference>
<keyword evidence="13" id="KW-1185">Reference proteome</keyword>
<dbReference type="InterPro" id="IPR014729">
    <property type="entry name" value="Rossmann-like_a/b/a_fold"/>
</dbReference>
<organism evidence="12 13">
    <name type="scientific">Chryseotalea sanaruensis</name>
    <dbReference type="NCBI Taxonomy" id="2482724"/>
    <lineage>
        <taxon>Bacteria</taxon>
        <taxon>Pseudomonadati</taxon>
        <taxon>Bacteroidota</taxon>
        <taxon>Cytophagia</taxon>
        <taxon>Cytophagales</taxon>
        <taxon>Chryseotaleaceae</taxon>
        <taxon>Chryseotalea</taxon>
    </lineage>
</organism>
<dbReference type="GO" id="GO:0005524">
    <property type="term" value="F:ATP binding"/>
    <property type="evidence" value="ECO:0007669"/>
    <property type="project" value="UniProtKB-KW"/>
</dbReference>
<evidence type="ECO:0000256" key="9">
    <source>
        <dbReference type="PIRSR" id="PIRSR001589-2"/>
    </source>
</evidence>
<comment type="catalytic activity">
    <reaction evidence="7">
        <text>L-aspartate + L-glutamine + ATP + H2O = L-asparagine + L-glutamate + AMP + diphosphate + H(+)</text>
        <dbReference type="Rhea" id="RHEA:12228"/>
        <dbReference type="ChEBI" id="CHEBI:15377"/>
        <dbReference type="ChEBI" id="CHEBI:15378"/>
        <dbReference type="ChEBI" id="CHEBI:29985"/>
        <dbReference type="ChEBI" id="CHEBI:29991"/>
        <dbReference type="ChEBI" id="CHEBI:30616"/>
        <dbReference type="ChEBI" id="CHEBI:33019"/>
        <dbReference type="ChEBI" id="CHEBI:58048"/>
        <dbReference type="ChEBI" id="CHEBI:58359"/>
        <dbReference type="ChEBI" id="CHEBI:456215"/>
        <dbReference type="EC" id="6.3.5.4"/>
    </reaction>
</comment>
<dbReference type="PROSITE" id="PS51278">
    <property type="entry name" value="GATASE_TYPE_2"/>
    <property type="match status" value="1"/>
</dbReference>
<evidence type="ECO:0000256" key="1">
    <source>
        <dbReference type="ARBA" id="ARBA00005187"/>
    </source>
</evidence>
<evidence type="ECO:0000256" key="2">
    <source>
        <dbReference type="ARBA" id="ARBA00005752"/>
    </source>
</evidence>
<evidence type="ECO:0000256" key="4">
    <source>
        <dbReference type="ARBA" id="ARBA00022741"/>
    </source>
</evidence>
<dbReference type="InterPro" id="IPR017932">
    <property type="entry name" value="GATase_2_dom"/>
</dbReference>
<evidence type="ECO:0000256" key="10">
    <source>
        <dbReference type="PIRSR" id="PIRSR001589-3"/>
    </source>
</evidence>
<keyword evidence="6 8" id="KW-0315">Glutamine amidotransferase</keyword>
<accession>A0A401U6X5</accession>
<dbReference type="Pfam" id="PF00733">
    <property type="entry name" value="Asn_synthase"/>
    <property type="match status" value="1"/>
</dbReference>
<feature type="active site" description="For GATase activity" evidence="8">
    <location>
        <position position="2"/>
    </location>
</feature>
<evidence type="ECO:0000256" key="6">
    <source>
        <dbReference type="ARBA" id="ARBA00022962"/>
    </source>
</evidence>
<dbReference type="RefSeq" id="WP_127121217.1">
    <property type="nucleotide sequence ID" value="NZ_BHXQ01000001.1"/>
</dbReference>
<dbReference type="Pfam" id="PF13537">
    <property type="entry name" value="GATase_7"/>
    <property type="match status" value="1"/>
</dbReference>
<dbReference type="Proteomes" id="UP000288227">
    <property type="component" value="Unassembled WGS sequence"/>
</dbReference>
<feature type="binding site" evidence="9">
    <location>
        <begin position="382"/>
        <end position="383"/>
    </location>
    <ligand>
        <name>ATP</name>
        <dbReference type="ChEBI" id="CHEBI:30616"/>
    </ligand>
</feature>
<keyword evidence="5 9" id="KW-0067">ATP-binding</keyword>
<keyword evidence="8" id="KW-0061">Asparagine biosynthesis</keyword>